<keyword evidence="9" id="KW-0963">Cytoplasm</keyword>
<evidence type="ECO:0000256" key="25">
    <source>
        <dbReference type="SAM" id="Phobius"/>
    </source>
</evidence>
<evidence type="ECO:0000256" key="11">
    <source>
        <dbReference type="ARBA" id="ARBA00022692"/>
    </source>
</evidence>
<evidence type="ECO:0000313" key="28">
    <source>
        <dbReference type="Proteomes" id="UP000265000"/>
    </source>
</evidence>
<evidence type="ECO:0000256" key="7">
    <source>
        <dbReference type="ARBA" id="ARBA00017304"/>
    </source>
</evidence>
<evidence type="ECO:0000256" key="4">
    <source>
        <dbReference type="ARBA" id="ARBA00004510"/>
    </source>
</evidence>
<dbReference type="Proteomes" id="UP000265000">
    <property type="component" value="Unplaced"/>
</dbReference>
<protein>
    <recommendedName>
        <fullName evidence="7">Kit ligand</fullName>
    </recommendedName>
    <alternativeName>
        <fullName evidence="21">Mast cell growth factor</fullName>
    </alternativeName>
    <alternativeName>
        <fullName evidence="23">Stem cell factor</fullName>
    </alternativeName>
    <alternativeName>
        <fullName evidence="22">c-Kit ligand</fullName>
    </alternativeName>
</protein>
<dbReference type="GO" id="GO:0005576">
    <property type="term" value="C:extracellular region"/>
    <property type="evidence" value="ECO:0007669"/>
    <property type="project" value="UniProtKB-SubCell"/>
</dbReference>
<dbReference type="GO" id="GO:0008284">
    <property type="term" value="P:positive regulation of cell population proliferation"/>
    <property type="evidence" value="ECO:0007669"/>
    <property type="project" value="TreeGrafter"/>
</dbReference>
<feature type="region of interest" description="Disordered" evidence="24">
    <location>
        <begin position="230"/>
        <end position="256"/>
    </location>
</feature>
<dbReference type="GeneTree" id="ENSGT00390000018272"/>
<keyword evidence="10" id="KW-0964">Secreted</keyword>
<keyword evidence="16 25" id="KW-0472">Membrane</keyword>
<dbReference type="GO" id="GO:0008083">
    <property type="term" value="F:growth factor activity"/>
    <property type="evidence" value="ECO:0007669"/>
    <property type="project" value="UniProtKB-KW"/>
</dbReference>
<accession>A0A3Q2PAV9</accession>
<evidence type="ECO:0000256" key="23">
    <source>
        <dbReference type="ARBA" id="ARBA00033123"/>
    </source>
</evidence>
<keyword evidence="19" id="KW-0206">Cytoskeleton</keyword>
<dbReference type="AlphaFoldDB" id="A0A3Q2PAV9"/>
<evidence type="ECO:0000256" key="15">
    <source>
        <dbReference type="ARBA" id="ARBA00023030"/>
    </source>
</evidence>
<evidence type="ECO:0000256" key="10">
    <source>
        <dbReference type="ARBA" id="ARBA00022525"/>
    </source>
</evidence>
<evidence type="ECO:0000256" key="13">
    <source>
        <dbReference type="ARBA" id="ARBA00022889"/>
    </source>
</evidence>
<feature type="transmembrane region" description="Helical" evidence="25">
    <location>
        <begin position="206"/>
        <end position="223"/>
    </location>
</feature>
<evidence type="ECO:0000313" key="27">
    <source>
        <dbReference type="Ensembl" id="ENSFHEP00000009095.1"/>
    </source>
</evidence>
<dbReference type="InterPro" id="IPR003452">
    <property type="entry name" value="SCF"/>
</dbReference>
<evidence type="ECO:0000256" key="16">
    <source>
        <dbReference type="ARBA" id="ARBA00023136"/>
    </source>
</evidence>
<dbReference type="GO" id="GO:0005856">
    <property type="term" value="C:cytoskeleton"/>
    <property type="evidence" value="ECO:0007669"/>
    <property type="project" value="UniProtKB-SubCell"/>
</dbReference>
<dbReference type="GO" id="GO:0030318">
    <property type="term" value="P:melanocyte differentiation"/>
    <property type="evidence" value="ECO:0007669"/>
    <property type="project" value="Ensembl"/>
</dbReference>
<keyword evidence="18" id="KW-0325">Glycoprotein</keyword>
<reference evidence="27" key="1">
    <citation type="submission" date="2025-08" db="UniProtKB">
        <authorList>
            <consortium name="Ensembl"/>
        </authorList>
    </citation>
    <scope>IDENTIFICATION</scope>
</reference>
<evidence type="ECO:0000256" key="14">
    <source>
        <dbReference type="ARBA" id="ARBA00022989"/>
    </source>
</evidence>
<dbReference type="PANTHER" id="PTHR11574:SF0">
    <property type="entry name" value="KIT LIGAND"/>
    <property type="match status" value="1"/>
</dbReference>
<evidence type="ECO:0000256" key="8">
    <source>
        <dbReference type="ARBA" id="ARBA00022475"/>
    </source>
</evidence>
<evidence type="ECO:0000256" key="20">
    <source>
        <dbReference type="ARBA" id="ARBA00023273"/>
    </source>
</evidence>
<sequence length="266" mass="30660">MKKSNSWIHVCVHFLLFMTLGVHSATLDVGRVTNDIDKHLLALRENIPEDYRIPLTYIPREKGEMCWVKLNVFFLEKSLDDLSQKFGNISSNKDITKLIIMYLQDERIIFQQNVNLELLISDFECHYSTERWETGTYFDFLQELFRAAPNENVSEECDPPPCPTIPVSTEEYSAENLTIKGEERSKPHQKEVHTANPIHEVVEKSLFSLLFIPLLALIFLLAWKARSRRNVDDPLPNPGEEDRFATTEPRAPPLDSETNVLNVCAV</sequence>
<dbReference type="Pfam" id="PF02404">
    <property type="entry name" value="SCF"/>
    <property type="match status" value="1"/>
</dbReference>
<dbReference type="STRING" id="8078.ENSFHEP00000009095"/>
<keyword evidence="11 25" id="KW-0812">Transmembrane</keyword>
<feature type="chain" id="PRO_5018658345" description="Kit ligand" evidence="26">
    <location>
        <begin position="25"/>
        <end position="266"/>
    </location>
</feature>
<dbReference type="Ensembl" id="ENSFHET00000001058.1">
    <property type="protein sequence ID" value="ENSFHEP00000009095.1"/>
    <property type="gene ID" value="ENSFHEG00000010322.1"/>
</dbReference>
<dbReference type="Gene3D" id="1.20.1250.10">
    <property type="match status" value="1"/>
</dbReference>
<dbReference type="PANTHER" id="PTHR11574">
    <property type="entry name" value="KIT LIGAND"/>
    <property type="match status" value="1"/>
</dbReference>
<dbReference type="GO" id="GO:0005886">
    <property type="term" value="C:plasma membrane"/>
    <property type="evidence" value="ECO:0007669"/>
    <property type="project" value="UniProtKB-SubCell"/>
</dbReference>
<reference evidence="27" key="2">
    <citation type="submission" date="2025-09" db="UniProtKB">
        <authorList>
            <consortium name="Ensembl"/>
        </authorList>
    </citation>
    <scope>IDENTIFICATION</scope>
</reference>
<comment type="similarity">
    <text evidence="6">Belongs to the SCF family.</text>
</comment>
<evidence type="ECO:0000256" key="1">
    <source>
        <dbReference type="ARBA" id="ARBA00004245"/>
    </source>
</evidence>
<keyword evidence="28" id="KW-1185">Reference proteome</keyword>
<evidence type="ECO:0000256" key="6">
    <source>
        <dbReference type="ARBA" id="ARBA00010419"/>
    </source>
</evidence>
<keyword evidence="17" id="KW-1015">Disulfide bond</keyword>
<evidence type="ECO:0000256" key="3">
    <source>
        <dbReference type="ARBA" id="ARBA00004486"/>
    </source>
</evidence>
<dbReference type="GO" id="GO:0030175">
    <property type="term" value="C:filopodium"/>
    <property type="evidence" value="ECO:0007669"/>
    <property type="project" value="UniProtKB-SubCell"/>
</dbReference>
<dbReference type="SUPFAM" id="SSF47266">
    <property type="entry name" value="4-helical cytokines"/>
    <property type="match status" value="1"/>
</dbReference>
<name>A0A3Q2PAV9_FUNHE</name>
<keyword evidence="14 25" id="KW-1133">Transmembrane helix</keyword>
<organism evidence="27 28">
    <name type="scientific">Fundulus heteroclitus</name>
    <name type="common">Killifish</name>
    <name type="synonym">Mummichog</name>
    <dbReference type="NCBI Taxonomy" id="8078"/>
    <lineage>
        <taxon>Eukaryota</taxon>
        <taxon>Metazoa</taxon>
        <taxon>Chordata</taxon>
        <taxon>Craniata</taxon>
        <taxon>Vertebrata</taxon>
        <taxon>Euteleostomi</taxon>
        <taxon>Actinopterygii</taxon>
        <taxon>Neopterygii</taxon>
        <taxon>Teleostei</taxon>
        <taxon>Neoteleostei</taxon>
        <taxon>Acanthomorphata</taxon>
        <taxon>Ovalentaria</taxon>
        <taxon>Atherinomorphae</taxon>
        <taxon>Cyprinodontiformes</taxon>
        <taxon>Fundulidae</taxon>
        <taxon>Fundulus</taxon>
    </lineage>
</organism>
<evidence type="ECO:0000256" key="19">
    <source>
        <dbReference type="ARBA" id="ARBA00023212"/>
    </source>
</evidence>
<evidence type="ECO:0000256" key="9">
    <source>
        <dbReference type="ARBA" id="ARBA00022490"/>
    </source>
</evidence>
<dbReference type="GO" id="GO:0005125">
    <property type="term" value="F:cytokine activity"/>
    <property type="evidence" value="ECO:0007669"/>
    <property type="project" value="TreeGrafter"/>
</dbReference>
<evidence type="ECO:0000256" key="26">
    <source>
        <dbReference type="SAM" id="SignalP"/>
    </source>
</evidence>
<dbReference type="GO" id="GO:0030027">
    <property type="term" value="C:lamellipodium"/>
    <property type="evidence" value="ECO:0007669"/>
    <property type="project" value="UniProtKB-SubCell"/>
</dbReference>
<keyword evidence="12 26" id="KW-0732">Signal</keyword>
<evidence type="ECO:0000256" key="21">
    <source>
        <dbReference type="ARBA" id="ARBA00030364"/>
    </source>
</evidence>
<comment type="subcellular location">
    <subcellularLocation>
        <location evidence="2">Cell membrane</location>
        <topology evidence="2">Single-pass type I membrane protein</topology>
    </subcellularLocation>
    <subcellularLocation>
        <location evidence="3">Cell projection</location>
        <location evidence="3">Filopodium</location>
    </subcellularLocation>
    <subcellularLocation>
        <location evidence="4">Cell projection</location>
        <location evidence="4">Lamellipodium</location>
    </subcellularLocation>
    <subcellularLocation>
        <location evidence="1">Cytoplasm</location>
        <location evidence="1">Cytoskeleton</location>
    </subcellularLocation>
    <subcellularLocation>
        <location evidence="5">Secreted</location>
    </subcellularLocation>
</comment>
<keyword evidence="13" id="KW-0130">Cell adhesion</keyword>
<proteinExistence type="inferred from homology"/>
<evidence type="ECO:0000256" key="17">
    <source>
        <dbReference type="ARBA" id="ARBA00023157"/>
    </source>
</evidence>
<dbReference type="GO" id="GO:0007155">
    <property type="term" value="P:cell adhesion"/>
    <property type="evidence" value="ECO:0007669"/>
    <property type="project" value="UniProtKB-KW"/>
</dbReference>
<evidence type="ECO:0000256" key="12">
    <source>
        <dbReference type="ARBA" id="ARBA00022729"/>
    </source>
</evidence>
<feature type="signal peptide" evidence="26">
    <location>
        <begin position="1"/>
        <end position="24"/>
    </location>
</feature>
<evidence type="ECO:0000256" key="18">
    <source>
        <dbReference type="ARBA" id="ARBA00023180"/>
    </source>
</evidence>
<evidence type="ECO:0000256" key="22">
    <source>
        <dbReference type="ARBA" id="ARBA00032898"/>
    </source>
</evidence>
<evidence type="ECO:0000256" key="2">
    <source>
        <dbReference type="ARBA" id="ARBA00004251"/>
    </source>
</evidence>
<evidence type="ECO:0000256" key="24">
    <source>
        <dbReference type="SAM" id="MobiDB-lite"/>
    </source>
</evidence>
<keyword evidence="8" id="KW-1003">Cell membrane</keyword>
<dbReference type="GO" id="GO:0005173">
    <property type="term" value="F:stem cell factor receptor binding"/>
    <property type="evidence" value="ECO:0007669"/>
    <property type="project" value="InterPro"/>
</dbReference>
<keyword evidence="15" id="KW-0339">Growth factor</keyword>
<dbReference type="InterPro" id="IPR009079">
    <property type="entry name" value="4_helix_cytokine-like_core"/>
</dbReference>
<keyword evidence="20" id="KW-0966">Cell projection</keyword>
<evidence type="ECO:0000256" key="5">
    <source>
        <dbReference type="ARBA" id="ARBA00004613"/>
    </source>
</evidence>